<organism evidence="4 5">
    <name type="scientific">Fragariocoptes setiger</name>
    <dbReference type="NCBI Taxonomy" id="1670756"/>
    <lineage>
        <taxon>Eukaryota</taxon>
        <taxon>Metazoa</taxon>
        <taxon>Ecdysozoa</taxon>
        <taxon>Arthropoda</taxon>
        <taxon>Chelicerata</taxon>
        <taxon>Arachnida</taxon>
        <taxon>Acari</taxon>
        <taxon>Acariformes</taxon>
        <taxon>Trombidiformes</taxon>
        <taxon>Prostigmata</taxon>
        <taxon>Eupodina</taxon>
        <taxon>Eriophyoidea</taxon>
        <taxon>Phytoptidae</taxon>
        <taxon>Fragariocoptes</taxon>
    </lineage>
</organism>
<dbReference type="SUPFAM" id="SSF50494">
    <property type="entry name" value="Trypsin-like serine proteases"/>
    <property type="match status" value="1"/>
</dbReference>
<feature type="compositionally biased region" description="Low complexity" evidence="2">
    <location>
        <begin position="737"/>
        <end position="751"/>
    </location>
</feature>
<feature type="compositionally biased region" description="Low complexity" evidence="2">
    <location>
        <begin position="260"/>
        <end position="294"/>
    </location>
</feature>
<evidence type="ECO:0000313" key="4">
    <source>
        <dbReference type="EMBL" id="KAG9508942.1"/>
    </source>
</evidence>
<reference evidence="4 5" key="1">
    <citation type="submission" date="2020-10" db="EMBL/GenBank/DDBJ databases">
        <authorList>
            <person name="Klimov P.B."/>
            <person name="Dyachkov S.M."/>
            <person name="Chetverikov P.E."/>
        </authorList>
    </citation>
    <scope>NUCLEOTIDE SEQUENCE [LARGE SCALE GENOMIC DNA]</scope>
    <source>
        <strain evidence="4">BMOC 18-1129-001#AD2665</strain>
        <tissue evidence="4">Entire mites</tissue>
    </source>
</reference>
<dbReference type="InterPro" id="IPR001254">
    <property type="entry name" value="Trypsin_dom"/>
</dbReference>
<dbReference type="InterPro" id="IPR009003">
    <property type="entry name" value="Peptidase_S1_PA"/>
</dbReference>
<dbReference type="Pfam" id="PF00089">
    <property type="entry name" value="Trypsin"/>
    <property type="match status" value="1"/>
</dbReference>
<evidence type="ECO:0000259" key="3">
    <source>
        <dbReference type="PROSITE" id="PS50240"/>
    </source>
</evidence>
<feature type="compositionally biased region" description="Low complexity" evidence="2">
    <location>
        <begin position="308"/>
        <end position="320"/>
    </location>
</feature>
<dbReference type="Proteomes" id="UP000825002">
    <property type="component" value="Unassembled WGS sequence"/>
</dbReference>
<feature type="region of interest" description="Disordered" evidence="2">
    <location>
        <begin position="1454"/>
        <end position="1473"/>
    </location>
</feature>
<comment type="caution">
    <text evidence="4">The sequence shown here is derived from an EMBL/GenBank/DDBJ whole genome shotgun (WGS) entry which is preliminary data.</text>
</comment>
<keyword evidence="1" id="KW-0175">Coiled coil</keyword>
<proteinExistence type="predicted"/>
<keyword evidence="5" id="KW-1185">Reference proteome</keyword>
<feature type="region of interest" description="Disordered" evidence="2">
    <location>
        <begin position="1614"/>
        <end position="1638"/>
    </location>
</feature>
<evidence type="ECO:0000256" key="1">
    <source>
        <dbReference type="SAM" id="Coils"/>
    </source>
</evidence>
<feature type="region of interest" description="Disordered" evidence="2">
    <location>
        <begin position="1419"/>
        <end position="1449"/>
    </location>
</feature>
<feature type="compositionally biased region" description="Low complexity" evidence="2">
    <location>
        <begin position="153"/>
        <end position="165"/>
    </location>
</feature>
<feature type="region of interest" description="Disordered" evidence="2">
    <location>
        <begin position="1291"/>
        <end position="1324"/>
    </location>
</feature>
<dbReference type="InterPro" id="IPR018114">
    <property type="entry name" value="TRYPSIN_HIS"/>
</dbReference>
<feature type="compositionally biased region" description="Low complexity" evidence="2">
    <location>
        <begin position="1294"/>
        <end position="1311"/>
    </location>
</feature>
<feature type="compositionally biased region" description="Low complexity" evidence="2">
    <location>
        <begin position="1454"/>
        <end position="1468"/>
    </location>
</feature>
<feature type="compositionally biased region" description="Polar residues" evidence="2">
    <location>
        <begin position="228"/>
        <end position="248"/>
    </location>
</feature>
<feature type="region of interest" description="Disordered" evidence="2">
    <location>
        <begin position="904"/>
        <end position="925"/>
    </location>
</feature>
<feature type="region of interest" description="Disordered" evidence="2">
    <location>
        <begin position="419"/>
        <end position="462"/>
    </location>
</feature>
<dbReference type="Gene3D" id="2.40.10.10">
    <property type="entry name" value="Trypsin-like serine proteases"/>
    <property type="match status" value="1"/>
</dbReference>
<dbReference type="InterPro" id="IPR040479">
    <property type="entry name" value="CLIP_SPH_mas"/>
</dbReference>
<dbReference type="CDD" id="cd00190">
    <property type="entry name" value="Tryp_SPc"/>
    <property type="match status" value="1"/>
</dbReference>
<dbReference type="PRINTS" id="PR00722">
    <property type="entry name" value="CHYMOTRYPSIN"/>
</dbReference>
<dbReference type="EMBL" id="JAIFTH010000800">
    <property type="protein sequence ID" value="KAG9508942.1"/>
    <property type="molecule type" value="Genomic_DNA"/>
</dbReference>
<feature type="compositionally biased region" description="Polar residues" evidence="2">
    <location>
        <begin position="199"/>
        <end position="219"/>
    </location>
</feature>
<sequence length="1884" mass="201856">VLFGSFSNSKQQSNSKSSNISSSNSNKQLVPAIDCPGVCRNIVTAPLLCRHVIRDATCHSAYYKCCEKDDTYYNGTPVETSPPLLASDVDNGTTNGDASSEATSAPTEAPVNATIGETDLTVATASVAGVTATNESVRASLMPVSVFNIDNEQQQQQQQQQQQVQSTNTLEHESSNEAAAASASTDERLRERLRFAHNDNGTISATAQTEATSLTASTNDDQDELIMSGSSSAPEEGFASSTGDSNGSGAVDETMLMLFSSSDSGSGSGSSSSSSSSGNSNGNSDIGGANSNNNRSDAAVVAEQHRQSSGSSHADSSTSVASQSFDSMALNQNRLSNDANYTALATTIDSDLRGDGITTNVDNITNNAIRRVPFVNLSDFQSSQFQSSFVMPSDRAQTGFISSTPTSFVDSAATTPATTANVPLIDDNSNQTTPTTNPTNSNTNNNNEQHSNGSDDDVPEQQQSVECSGVCMERRFEDFCAHPRIDQSCAGELMFCCHQNPVNSQNNIGVAIPIELEVGEPNAATGAVAAAAQLESRQSHPQAVGQQHPVVVVVNDQHSAPSRNNIVITTPTTPIDVPTQTTIPFSSSSSSALDSTPSTTDTTTLDANNEPHTTTTADSIETSLTLNALGQFVNWLGQFQAPSSSNNTGGDYNFSNDPTVATESQSAATLTDASSLASMTTASTINTSANTNAQSEAELGVASNQDDATTAIATATATIASLAGDDLMTSDGQQQHQSFSSMSDDTQSTMSDNETRRAMPASEIPMNVNNSKSQYYDFTTIDEMTTSTEQADSAQRQKQCAGTCFRPLFDALCSRFDPTAQCANGNRCCIDDIAINSNSNSNNANDQLHTASNLPSTCGGTCLLSFLSALCPVSRHYEIVGRTADCGPSLVCCAPVTSLSSTTPATTKTPTTMLASTTTTPPATFNSDDTLPLIVAPPPLHITNELSARTPPLLSNQLNSQQQQSSGSPTRVRATSLLPTRTLLSGQASGASSLPSLIMNQLYPLFRPSIQSNSVAAPPLGGRFPTLALPNGVGGAQRVAQVRPPVVTASVPPTLPATMHYYTPRSPVAFPVDPSSSSPMTAATGTSMPAVAADDEANLRQWRQQQLKLQQQQQQQQQYVHQQEQLRKKLLKQQQQEQLQQVFYQQQQLIMKHNNNQNQLLTASLNNQHQQQHQVINQQMNNNKQSAAVGQWHTNVNQINNDNLNQHIALLDTDTGATPVPALVHNLQHQIKPQPNQSNNNRQRPAMNNAIVANVMNTRPQQTTTPTDEQLIANNLVISDARWMPASQLSALAQQHHQNQHQQQKQQHQQHSSNGAPSAHQQATIQYSTSISTSTANNKPLHQQQLQYQRDNINNSNAINRRPNVSTNTNANVALQQQQKQQQTAHKPHNNIVQQPTINLQSNNQNNKHNHLSQSATVLAQQKPQQQASAQAQQQVQPVTTGISSITTTRSPTLATTANSHNSNNNNNVMPQQQRDQCPTAACMPVSLSSAHCATVDNRFRCSTPGEICCVALANNHHQPQAQAQQQVLAPNNSQHSQQQIFSQQATNVNDVEQRPLSIVAPTTTTTTTRAPTIDVSTTGATDSTPTTTPAVTLSSTIDRLIARNNQTVSHYHSSAPNSCGVLGGTKQQRQPTGRVIGGSDAPNRNAWCWQAALMNSQDQYVCGGALIESQWVLTAAHCVTQLVRNGDKIFVRLGEFDLTEPAQPEQKHEVITTYIHHNHNSQTLDNDIALLKLKQAVRMSASVCRICLPERNSRIETGKYCTVTGYGYKHEDGPVALKIRQVQLPIVEEQECLTKTNAVTDKPFVLPSSSFCAGGELGQDACHGDGGSPFNCLIDDGHYELTGIVSWGFGCGRQDVPGVYAKVPSFVGWINQIVSVNTIGDNW</sequence>
<dbReference type="InterPro" id="IPR043504">
    <property type="entry name" value="Peptidase_S1_PA_chymotrypsin"/>
</dbReference>
<dbReference type="PANTHER" id="PTHR24258">
    <property type="entry name" value="SERINE PROTEASE-RELATED"/>
    <property type="match status" value="1"/>
</dbReference>
<evidence type="ECO:0000256" key="2">
    <source>
        <dbReference type="SAM" id="MobiDB-lite"/>
    </source>
</evidence>
<name>A0ABQ7S6A5_9ACAR</name>
<feature type="compositionally biased region" description="Basic and acidic residues" evidence="2">
    <location>
        <begin position="185"/>
        <end position="197"/>
    </location>
</feature>
<feature type="non-terminal residue" evidence="4">
    <location>
        <position position="1"/>
    </location>
</feature>
<gene>
    <name evidence="4" type="primary">mas</name>
    <name evidence="4" type="ORF">GZH46_02550</name>
</gene>
<feature type="compositionally biased region" description="Low complexity" evidence="2">
    <location>
        <begin position="98"/>
        <end position="108"/>
    </location>
</feature>
<dbReference type="InterPro" id="IPR001314">
    <property type="entry name" value="Peptidase_S1A"/>
</dbReference>
<feature type="region of interest" description="Disordered" evidence="2">
    <location>
        <begin position="581"/>
        <end position="616"/>
    </location>
</feature>
<evidence type="ECO:0000313" key="5">
    <source>
        <dbReference type="Proteomes" id="UP000825002"/>
    </source>
</evidence>
<feature type="compositionally biased region" description="Low complexity" evidence="2">
    <location>
        <begin position="581"/>
        <end position="606"/>
    </location>
</feature>
<feature type="compositionally biased region" description="Low complexity" evidence="2">
    <location>
        <begin position="428"/>
        <end position="447"/>
    </location>
</feature>
<dbReference type="Pfam" id="PF18398">
    <property type="entry name" value="CLIP_SPH_mas"/>
    <property type="match status" value="3"/>
</dbReference>
<dbReference type="SMART" id="SM00020">
    <property type="entry name" value="Tryp_SPc"/>
    <property type="match status" value="1"/>
</dbReference>
<feature type="region of interest" description="Disordered" evidence="2">
    <location>
        <begin position="77"/>
        <end position="108"/>
    </location>
</feature>
<protein>
    <submittedName>
        <fullName evidence="4">Protein masquerade</fullName>
    </submittedName>
</protein>
<dbReference type="PANTHER" id="PTHR24258:SF140">
    <property type="entry name" value="BCDNA.GH08420-RELATED"/>
    <property type="match status" value="1"/>
</dbReference>
<dbReference type="PROSITE" id="PS50240">
    <property type="entry name" value="TRYPSIN_DOM"/>
    <property type="match status" value="1"/>
</dbReference>
<feature type="domain" description="Peptidase S1" evidence="3">
    <location>
        <begin position="1636"/>
        <end position="1876"/>
    </location>
</feature>
<feature type="region of interest" description="Disordered" evidence="2">
    <location>
        <begin position="728"/>
        <end position="751"/>
    </location>
</feature>
<feature type="region of interest" description="Disordered" evidence="2">
    <location>
        <begin position="1"/>
        <end position="26"/>
    </location>
</feature>
<feature type="compositionally biased region" description="Low complexity" evidence="2">
    <location>
        <begin position="904"/>
        <end position="924"/>
    </location>
</feature>
<accession>A0ABQ7S6A5</accession>
<feature type="region of interest" description="Disordered" evidence="2">
    <location>
        <begin position="151"/>
        <end position="320"/>
    </location>
</feature>
<dbReference type="PROSITE" id="PS00134">
    <property type="entry name" value="TRYPSIN_HIS"/>
    <property type="match status" value="1"/>
</dbReference>
<feature type="coiled-coil region" evidence="1">
    <location>
        <begin position="1092"/>
        <end position="1129"/>
    </location>
</feature>